<reference evidence="2" key="1">
    <citation type="submission" date="2019-05" db="EMBL/GenBank/DDBJ databases">
        <title>Annotation for the trematode Paragonimus heterotremus.</title>
        <authorList>
            <person name="Choi Y.-J."/>
        </authorList>
    </citation>
    <scope>NUCLEOTIDE SEQUENCE</scope>
    <source>
        <strain evidence="2">LC</strain>
    </source>
</reference>
<feature type="transmembrane region" description="Helical" evidence="1">
    <location>
        <begin position="191"/>
        <end position="215"/>
    </location>
</feature>
<evidence type="ECO:0000313" key="3">
    <source>
        <dbReference type="Proteomes" id="UP000748531"/>
    </source>
</evidence>
<name>A0A8J4TGF4_9TREM</name>
<evidence type="ECO:0000313" key="2">
    <source>
        <dbReference type="EMBL" id="KAF5400756.1"/>
    </source>
</evidence>
<comment type="caution">
    <text evidence="2">The sequence shown here is derived from an EMBL/GenBank/DDBJ whole genome shotgun (WGS) entry which is preliminary data.</text>
</comment>
<keyword evidence="3" id="KW-1185">Reference proteome</keyword>
<evidence type="ECO:0000256" key="1">
    <source>
        <dbReference type="SAM" id="Phobius"/>
    </source>
</evidence>
<proteinExistence type="predicted"/>
<feature type="transmembrane region" description="Helical" evidence="1">
    <location>
        <begin position="306"/>
        <end position="328"/>
    </location>
</feature>
<gene>
    <name evidence="2" type="ORF">PHET_05670</name>
</gene>
<dbReference type="OrthoDB" id="6248473at2759"/>
<dbReference type="EMBL" id="LUCH01002937">
    <property type="protein sequence ID" value="KAF5400756.1"/>
    <property type="molecule type" value="Genomic_DNA"/>
</dbReference>
<protein>
    <submittedName>
        <fullName evidence="2">Uncharacterized protein</fullName>
    </submittedName>
</protein>
<dbReference type="Proteomes" id="UP000748531">
    <property type="component" value="Unassembled WGS sequence"/>
</dbReference>
<keyword evidence="1" id="KW-0812">Transmembrane</keyword>
<keyword evidence="1" id="KW-0472">Membrane</keyword>
<keyword evidence="1" id="KW-1133">Transmembrane helix</keyword>
<feature type="transmembrane region" description="Helical" evidence="1">
    <location>
        <begin position="125"/>
        <end position="143"/>
    </location>
</feature>
<organism evidence="2 3">
    <name type="scientific">Paragonimus heterotremus</name>
    <dbReference type="NCBI Taxonomy" id="100268"/>
    <lineage>
        <taxon>Eukaryota</taxon>
        <taxon>Metazoa</taxon>
        <taxon>Spiralia</taxon>
        <taxon>Lophotrochozoa</taxon>
        <taxon>Platyhelminthes</taxon>
        <taxon>Trematoda</taxon>
        <taxon>Digenea</taxon>
        <taxon>Plagiorchiida</taxon>
        <taxon>Troglotremata</taxon>
        <taxon>Troglotrematidae</taxon>
        <taxon>Paragonimus</taxon>
    </lineage>
</organism>
<accession>A0A8J4TGF4</accession>
<feature type="transmembrane region" description="Helical" evidence="1">
    <location>
        <begin position="98"/>
        <end position="118"/>
    </location>
</feature>
<sequence length="731" mass="80942">MWHTDLDFLLPARPLVSILNQHAALPIALNVDHNLAATSLFALQPPALGGLGQLPQTEAQMEAANRLRWQPELNLLRSTVDGAHAKTEVLTERTSVEFINFLLAGMIVSIELPAVFWYACRVYSVLLSGLIALTIVHLGVDYATTGLLIKYSTCLDGHVDRTIRGNVSNSLFYEEIKSSLMLVKSPVLLPAWTLFLFSAVAFIPTLCNVHCTYVFGMSAIRVKPASKLTSASSEEGGLSPNRTSRQTCIESRLCPHKPKLCSRNCKPPLQTSYVLLGISCTMLSGALRIPTQCELVRLFWNNKEPLCMVSMVLFVFQFTAWVTAWVGFSSQQTPLFQWQTHTCTTDISLMQDTIVRNHENPVDTHQNRCLSTKNISSRQQPDSLKAPLTTDLHLCGPFPISKPKRNGCFTPKLTMENKVGLSNFEEPSPISTFGSHMDENQQCRDIACSFLTGSQSKNTIVDVSKCVSSIDGQLSEKSNTTKSSAQIDISTGLPYTRKYGCFGNSTGLYVTPSELSQPNAPTNELKSFTDDAGLQFIVYTVDEVSPSSHHFYNGAASNRDPKLLAGLEGLYGEKLDIKFQHFNHGYSVSSDKVYIQPPINHARPYMTDSSGSSDSACNLNETHIGLSPPQPYQIQLAPMDTNYQTTEGQESLDCRLPLTKPSVSCSKVSYACVHDGQSYTADRRFSRNFEQFNHETRGNSRFWKIENGQSKQLSESISSSRAFENNLCSQV</sequence>
<dbReference type="AlphaFoldDB" id="A0A8J4TGF4"/>